<organism evidence="3 4">
    <name type="scientific">Tothia fuscella</name>
    <dbReference type="NCBI Taxonomy" id="1048955"/>
    <lineage>
        <taxon>Eukaryota</taxon>
        <taxon>Fungi</taxon>
        <taxon>Dikarya</taxon>
        <taxon>Ascomycota</taxon>
        <taxon>Pezizomycotina</taxon>
        <taxon>Dothideomycetes</taxon>
        <taxon>Pleosporomycetidae</taxon>
        <taxon>Venturiales</taxon>
        <taxon>Cylindrosympodiaceae</taxon>
        <taxon>Tothia</taxon>
    </lineage>
</organism>
<feature type="compositionally biased region" description="Basic residues" evidence="1">
    <location>
        <begin position="14"/>
        <end position="26"/>
    </location>
</feature>
<evidence type="ECO:0000256" key="2">
    <source>
        <dbReference type="SAM" id="Phobius"/>
    </source>
</evidence>
<accession>A0A9P4NVJ5</accession>
<evidence type="ECO:0000313" key="3">
    <source>
        <dbReference type="EMBL" id="KAF2433089.1"/>
    </source>
</evidence>
<keyword evidence="4" id="KW-1185">Reference proteome</keyword>
<dbReference type="Proteomes" id="UP000800235">
    <property type="component" value="Unassembled WGS sequence"/>
</dbReference>
<feature type="transmembrane region" description="Helical" evidence="2">
    <location>
        <begin position="102"/>
        <end position="126"/>
    </location>
</feature>
<name>A0A9P4NVJ5_9PEZI</name>
<keyword evidence="2" id="KW-1133">Transmembrane helix</keyword>
<evidence type="ECO:0000313" key="4">
    <source>
        <dbReference type="Proteomes" id="UP000800235"/>
    </source>
</evidence>
<evidence type="ECO:0000256" key="1">
    <source>
        <dbReference type="SAM" id="MobiDB-lite"/>
    </source>
</evidence>
<comment type="caution">
    <text evidence="3">The sequence shown here is derived from an EMBL/GenBank/DDBJ whole genome shotgun (WGS) entry which is preliminary data.</text>
</comment>
<dbReference type="EMBL" id="MU007022">
    <property type="protein sequence ID" value="KAF2433089.1"/>
    <property type="molecule type" value="Genomic_DNA"/>
</dbReference>
<dbReference type="AlphaFoldDB" id="A0A9P4NVJ5"/>
<gene>
    <name evidence="3" type="ORF">EJ08DRAFT_88628</name>
</gene>
<keyword evidence="2" id="KW-0472">Membrane</keyword>
<keyword evidence="2" id="KW-0812">Transmembrane</keyword>
<sequence>MACHADISNPAQGKKAKAQKKAKKLKNKEAKKYHLADGIQENEDTITNNKNTITVARFELSGIELAGVLGEAKAFPPERRRRQSRTKLLYWEEEESLVSVKIILTVAITLLAAVAMIYLGLFWVSLKAKFGYNVKK</sequence>
<protein>
    <submittedName>
        <fullName evidence="3">Uncharacterized protein</fullName>
    </submittedName>
</protein>
<feature type="region of interest" description="Disordered" evidence="1">
    <location>
        <begin position="1"/>
        <end position="29"/>
    </location>
</feature>
<reference evidence="3" key="1">
    <citation type="journal article" date="2020" name="Stud. Mycol.">
        <title>101 Dothideomycetes genomes: a test case for predicting lifestyles and emergence of pathogens.</title>
        <authorList>
            <person name="Haridas S."/>
            <person name="Albert R."/>
            <person name="Binder M."/>
            <person name="Bloem J."/>
            <person name="Labutti K."/>
            <person name="Salamov A."/>
            <person name="Andreopoulos B."/>
            <person name="Baker S."/>
            <person name="Barry K."/>
            <person name="Bills G."/>
            <person name="Bluhm B."/>
            <person name="Cannon C."/>
            <person name="Castanera R."/>
            <person name="Culley D."/>
            <person name="Daum C."/>
            <person name="Ezra D."/>
            <person name="Gonzalez J."/>
            <person name="Henrissat B."/>
            <person name="Kuo A."/>
            <person name="Liang C."/>
            <person name="Lipzen A."/>
            <person name="Lutzoni F."/>
            <person name="Magnuson J."/>
            <person name="Mondo S."/>
            <person name="Nolan M."/>
            <person name="Ohm R."/>
            <person name="Pangilinan J."/>
            <person name="Park H.-J."/>
            <person name="Ramirez L."/>
            <person name="Alfaro M."/>
            <person name="Sun H."/>
            <person name="Tritt A."/>
            <person name="Yoshinaga Y."/>
            <person name="Zwiers L.-H."/>
            <person name="Turgeon B."/>
            <person name="Goodwin S."/>
            <person name="Spatafora J."/>
            <person name="Crous P."/>
            <person name="Grigoriev I."/>
        </authorList>
    </citation>
    <scope>NUCLEOTIDE SEQUENCE</scope>
    <source>
        <strain evidence="3">CBS 130266</strain>
    </source>
</reference>
<proteinExistence type="predicted"/>